<dbReference type="SUPFAM" id="SSF46785">
    <property type="entry name" value="Winged helix' DNA-binding domain"/>
    <property type="match status" value="1"/>
</dbReference>
<evidence type="ECO:0000313" key="4">
    <source>
        <dbReference type="EMBL" id="SUP28315.1"/>
    </source>
</evidence>
<dbReference type="Proteomes" id="UP000057088">
    <property type="component" value="Chromosome 2"/>
</dbReference>
<name>A0AAX2LQN4_VIBFL</name>
<evidence type="ECO:0000313" key="3">
    <source>
        <dbReference type="EMBL" id="AMF95369.1"/>
    </source>
</evidence>
<keyword evidence="4" id="KW-0255">Endonuclease</keyword>
<dbReference type="Gene3D" id="3.40.1350.10">
    <property type="match status" value="1"/>
</dbReference>
<dbReference type="Gene3D" id="1.10.10.10">
    <property type="entry name" value="Winged helix-like DNA-binding domain superfamily/Winged helix DNA-binding domain"/>
    <property type="match status" value="1"/>
</dbReference>
<dbReference type="Proteomes" id="UP000254626">
    <property type="component" value="Unassembled WGS sequence"/>
</dbReference>
<dbReference type="InterPro" id="IPR014833">
    <property type="entry name" value="TnsA_N"/>
</dbReference>
<dbReference type="InterPro" id="IPR014832">
    <property type="entry name" value="TnsA_C"/>
</dbReference>
<proteinExistence type="predicted"/>
<feature type="domain" description="TnsA endonuclease N-terminal" evidence="2">
    <location>
        <begin position="74"/>
        <end position="165"/>
    </location>
</feature>
<dbReference type="InterPro" id="IPR011856">
    <property type="entry name" value="tRNA_endonuc-like_dom_sf"/>
</dbReference>
<dbReference type="Pfam" id="PF08722">
    <property type="entry name" value="Tn7_TnsA-like_N"/>
    <property type="match status" value="1"/>
</dbReference>
<dbReference type="KEGG" id="vfl:AL536_18320"/>
<dbReference type="RefSeq" id="WP_061056898.1">
    <property type="nucleotide sequence ID" value="NZ_CABLBX010000020.1"/>
</dbReference>
<feature type="domain" description="TnsA endonuclease C-terminal" evidence="1">
    <location>
        <begin position="167"/>
        <end position="247"/>
    </location>
</feature>
<evidence type="ECO:0000313" key="6">
    <source>
        <dbReference type="Proteomes" id="UP000254626"/>
    </source>
</evidence>
<dbReference type="GeneID" id="29386446"/>
<keyword evidence="4" id="KW-0378">Hydrolase</keyword>
<dbReference type="SUPFAM" id="SSF52980">
    <property type="entry name" value="Restriction endonuclease-like"/>
    <property type="match status" value="1"/>
</dbReference>
<reference evidence="3" key="2">
    <citation type="submission" date="2018-01" db="EMBL/GenBank/DDBJ databases">
        <title>FDA dAtabase for Regulatory Grade micrObial Sequences (FDA-ARGOS): Supporting development and validation of Infectious Disease Dx tests.</title>
        <authorList>
            <person name="Hoffmann M."/>
            <person name="Allard M."/>
            <person name="Evans P."/>
            <person name="Brown E."/>
            <person name="Tallon L."/>
            <person name="Sadzewicz L."/>
            <person name="Sengamalay N."/>
            <person name="Ott S."/>
            <person name="Godinez A."/>
            <person name="Nagaraj S."/>
            <person name="Vyas G."/>
            <person name="Aluvathingal J."/>
            <person name="Nadendla S."/>
            <person name="Geyer C."/>
            <person name="Sichtig H."/>
        </authorList>
    </citation>
    <scope>NUCLEOTIDE SEQUENCE</scope>
    <source>
        <strain evidence="3">ATCC 33809</strain>
    </source>
</reference>
<dbReference type="InterPro" id="IPR036390">
    <property type="entry name" value="WH_DNA-bd_sf"/>
</dbReference>
<protein>
    <submittedName>
        <fullName evidence="3">Heteromeric transposase endonuclease subunit TnsA</fullName>
    </submittedName>
    <submittedName>
        <fullName evidence="4">TnsA endonuclease</fullName>
    </submittedName>
</protein>
<sequence length="276" mass="32283">MASKKKGFTEAQFAKWIKEGRGSGEHADYKPWLTVRDLPSLGRVHRVFGHKSRRTHHLLSDLELAAFLLLEWHSEVTQIREQFPLERDTTRRLAVEAGIKHSNMGGIDQYMSSDFLVDSTDEHEPVFVLQAKYASALGDARTVEKLEVERRYWAEKEYPWYLVTEREIPPVVFKNIQWFYPAQRDDEEGMELALQQIEFYAHHFEKNPNKTIIAICKELDAAYDLLLGESLYEVRKLLAKRYFTFDIFIPITKLKAKDLRVGDLGFIREVYLVSNQ</sequence>
<accession>A0AAX2LQN4</accession>
<reference evidence="4 6" key="3">
    <citation type="submission" date="2018-06" db="EMBL/GenBank/DDBJ databases">
        <authorList>
            <consortium name="Pathogen Informatics"/>
            <person name="Doyle S."/>
        </authorList>
    </citation>
    <scope>NUCLEOTIDE SEQUENCE [LARGE SCALE GENOMIC DNA]</scope>
    <source>
        <strain evidence="4 6">NCTC11327</strain>
    </source>
</reference>
<organism evidence="4 6">
    <name type="scientific">Vibrio fluvialis</name>
    <dbReference type="NCBI Taxonomy" id="676"/>
    <lineage>
        <taxon>Bacteria</taxon>
        <taxon>Pseudomonadati</taxon>
        <taxon>Pseudomonadota</taxon>
        <taxon>Gammaproteobacteria</taxon>
        <taxon>Vibrionales</taxon>
        <taxon>Vibrionaceae</taxon>
        <taxon>Vibrio</taxon>
    </lineage>
</organism>
<dbReference type="Pfam" id="PF08721">
    <property type="entry name" value="Tn7_Tnp_TnsA_C"/>
    <property type="match status" value="1"/>
</dbReference>
<reference evidence="5" key="1">
    <citation type="submission" date="2015-12" db="EMBL/GenBank/DDBJ databases">
        <title>FDA dAtabase for Regulatory Grade micrObial Sequences (FDA-ARGOS): Supporting development and validation of Infectious Disease Dx tests.</title>
        <authorList>
            <person name="Hoffmann M."/>
            <person name="Allard M."/>
            <person name="Evans P."/>
            <person name="Brown E."/>
            <person name="Tallon L.J."/>
            <person name="Sadzewicz L."/>
            <person name="Sengamalay N."/>
            <person name="Ott S."/>
            <person name="Godinez A."/>
            <person name="Nagaraj S."/>
            <person name="Vyas G."/>
            <person name="Aluvathingal J."/>
            <person name="Nadendla S."/>
            <person name="Geyer C."/>
            <person name="Sichtig H."/>
        </authorList>
    </citation>
    <scope>NUCLEOTIDE SEQUENCE [LARGE SCALE GENOMIC DNA]</scope>
    <source>
        <strain evidence="5">ATCC 33809</strain>
    </source>
</reference>
<gene>
    <name evidence="4" type="primary">tnsA</name>
    <name evidence="3" type="ORF">AL536_18320</name>
    <name evidence="4" type="ORF">NCTC11327_02425</name>
</gene>
<dbReference type="InterPro" id="IPR036388">
    <property type="entry name" value="WH-like_DNA-bd_sf"/>
</dbReference>
<keyword evidence="4" id="KW-0540">Nuclease</keyword>
<dbReference type="CDD" id="cd22362">
    <property type="entry name" value="TnsA_endonuclease-like"/>
    <property type="match status" value="1"/>
</dbReference>
<dbReference type="AlphaFoldDB" id="A0AAX2LQN4"/>
<dbReference type="GO" id="GO:0004519">
    <property type="term" value="F:endonuclease activity"/>
    <property type="evidence" value="ECO:0007669"/>
    <property type="project" value="UniProtKB-KW"/>
</dbReference>
<dbReference type="GO" id="GO:0003676">
    <property type="term" value="F:nucleic acid binding"/>
    <property type="evidence" value="ECO:0007669"/>
    <property type="project" value="InterPro"/>
</dbReference>
<evidence type="ECO:0000259" key="2">
    <source>
        <dbReference type="Pfam" id="PF08722"/>
    </source>
</evidence>
<evidence type="ECO:0000313" key="5">
    <source>
        <dbReference type="Proteomes" id="UP000057088"/>
    </source>
</evidence>
<dbReference type="EMBL" id="UHIP01000001">
    <property type="protein sequence ID" value="SUP28315.1"/>
    <property type="molecule type" value="Genomic_DNA"/>
</dbReference>
<evidence type="ECO:0000259" key="1">
    <source>
        <dbReference type="Pfam" id="PF08721"/>
    </source>
</evidence>
<keyword evidence="5" id="KW-1185">Reference proteome</keyword>
<dbReference type="EMBL" id="CP014035">
    <property type="protein sequence ID" value="AMF95369.1"/>
    <property type="molecule type" value="Genomic_DNA"/>
</dbReference>
<dbReference type="InterPro" id="IPR011335">
    <property type="entry name" value="Restrct_endonuc-II-like"/>
</dbReference>